<reference evidence="9 10" key="1">
    <citation type="submission" date="2019-02" db="EMBL/GenBank/DDBJ databases">
        <title>Genomic Encyclopedia of Type Strains, Phase IV (KMG-IV): sequencing the most valuable type-strain genomes for metagenomic binning, comparative biology and taxonomic classification.</title>
        <authorList>
            <person name="Goeker M."/>
        </authorList>
    </citation>
    <scope>NUCLEOTIDE SEQUENCE [LARGE SCALE GENOMIC DNA]</scope>
    <source>
        <strain evidence="9 10">DSM 18116</strain>
    </source>
</reference>
<feature type="binding site" evidence="7">
    <location>
        <position position="250"/>
    </location>
    <ligand>
        <name>Fe(3+)</name>
        <dbReference type="ChEBI" id="CHEBI:29034"/>
    </ligand>
</feature>
<keyword evidence="6 7" id="KW-0408">Iron</keyword>
<dbReference type="Gene3D" id="2.30.40.10">
    <property type="entry name" value="Urease, subunit C, domain 1"/>
    <property type="match status" value="1"/>
</dbReference>
<sequence>MPGTIFTNIRILVNTRTESHLLYGKELAELPSIQNGWLLVEDDTIAAYGSMDNMPSSYNSVKEMVDAKGGLVLPAWCDSHTHIVFAGSRENEFVDKIRGLSYAEIAARGGGILNSAGKLREASEDELFNQAWQRLDEISKQGTGAVEIKSGYGLTVESELKMLRVIKKLREKSPLSIKSTFLGAHTYPPEFRENHQGYIDLIINEMLPVIGREKLADYIDVFCETGFFSPEETATICRAGMEYGLKPKIHANQLNLSGGTQVGVALGAVSVDHLETMDDYAIKTLAASKTIGTLLPTAAFFLRMGFQPARQLIDAGCAIALASDFNPGSSPSGNMNLVLAMSCIQMRMLPEEAINAATINGAFAMELSQELGSITVGKKANLLLTRSVPSISYLPYAFGSPLVSRVMLGGNWIS</sequence>
<dbReference type="PANTHER" id="PTHR42752:SF1">
    <property type="entry name" value="IMIDAZOLONEPROPIONASE-RELATED"/>
    <property type="match status" value="1"/>
</dbReference>
<keyword evidence="2 7" id="KW-0479">Metal-binding</keyword>
<feature type="binding site" evidence="7">
    <location>
        <position position="328"/>
    </location>
    <ligand>
        <name>N-formimidoyl-L-glutamate</name>
        <dbReference type="ChEBI" id="CHEBI:58928"/>
    </ligand>
</feature>
<comment type="function">
    <text evidence="7">Catalyzes the hydrolytic cleavage of the carbon-nitrogen bond in imidazolone-5-propanoate to yield N-formimidoyl-L-glutamate. It is the third step in the universal histidine degradation pathway.</text>
</comment>
<feature type="binding site" evidence="7">
    <location>
        <position position="324"/>
    </location>
    <ligand>
        <name>Fe(3+)</name>
        <dbReference type="ChEBI" id="CHEBI:29034"/>
    </ligand>
</feature>
<dbReference type="InterPro" id="IPR006680">
    <property type="entry name" value="Amidohydro-rel"/>
</dbReference>
<dbReference type="InterPro" id="IPR032466">
    <property type="entry name" value="Metal_Hydrolase"/>
</dbReference>
<comment type="caution">
    <text evidence="9">The sequence shown here is derived from an EMBL/GenBank/DDBJ whole genome shotgun (WGS) entry which is preliminary data.</text>
</comment>
<dbReference type="PANTHER" id="PTHR42752">
    <property type="entry name" value="IMIDAZOLONEPROPIONASE"/>
    <property type="match status" value="1"/>
</dbReference>
<feature type="binding site" evidence="7">
    <location>
        <position position="152"/>
    </location>
    <ligand>
        <name>4-imidazolone-5-propanoate</name>
        <dbReference type="ChEBI" id="CHEBI:77893"/>
    </ligand>
</feature>
<dbReference type="SUPFAM" id="SSF51556">
    <property type="entry name" value="Metallo-dependent hydrolases"/>
    <property type="match status" value="1"/>
</dbReference>
<dbReference type="RefSeq" id="WP_130540072.1">
    <property type="nucleotide sequence ID" value="NZ_CP042431.1"/>
</dbReference>
<feature type="binding site" evidence="7">
    <location>
        <position position="80"/>
    </location>
    <ligand>
        <name>Zn(2+)</name>
        <dbReference type="ChEBI" id="CHEBI:29105"/>
    </ligand>
</feature>
<keyword evidence="10" id="KW-1185">Reference proteome</keyword>
<dbReference type="FunFam" id="3.20.20.140:FF:000007">
    <property type="entry name" value="Imidazolonepropionase"/>
    <property type="match status" value="1"/>
</dbReference>
<dbReference type="GO" id="GO:0019557">
    <property type="term" value="P:L-histidine catabolic process to glutamate and formate"/>
    <property type="evidence" value="ECO:0007669"/>
    <property type="project" value="UniProtKB-UniPathway"/>
</dbReference>
<protein>
    <recommendedName>
        <fullName evidence="1 7">Imidazolonepropionase</fullName>
        <ecNumber evidence="1 7">3.5.2.7</ecNumber>
    </recommendedName>
    <alternativeName>
        <fullName evidence="7">Imidazolone-5-propionate hydrolase</fullName>
    </alternativeName>
</protein>
<feature type="binding site" evidence="7">
    <location>
        <position position="82"/>
    </location>
    <ligand>
        <name>Fe(3+)</name>
        <dbReference type="ChEBI" id="CHEBI:29034"/>
    </ligand>
</feature>
<feature type="binding site" evidence="7">
    <location>
        <position position="326"/>
    </location>
    <ligand>
        <name>N-formimidoyl-L-glutamate</name>
        <dbReference type="ChEBI" id="CHEBI:58928"/>
    </ligand>
</feature>
<dbReference type="AlphaFoldDB" id="A0A4Q7N420"/>
<dbReference type="InterPro" id="IPR005920">
    <property type="entry name" value="HutI"/>
</dbReference>
<comment type="similarity">
    <text evidence="7">Belongs to the metallo-dependent hydrolases superfamily. HutI family.</text>
</comment>
<gene>
    <name evidence="7" type="primary">hutI</name>
    <name evidence="9" type="ORF">EV199_1601</name>
</gene>
<dbReference type="InterPro" id="IPR011059">
    <property type="entry name" value="Metal-dep_hydrolase_composite"/>
</dbReference>
<dbReference type="GO" id="GO:0005737">
    <property type="term" value="C:cytoplasm"/>
    <property type="evidence" value="ECO:0007669"/>
    <property type="project" value="UniProtKB-SubCell"/>
</dbReference>
<evidence type="ECO:0000313" key="9">
    <source>
        <dbReference type="EMBL" id="RZS75728.1"/>
    </source>
</evidence>
<feature type="binding site" evidence="7">
    <location>
        <position position="152"/>
    </location>
    <ligand>
        <name>N-formimidoyl-L-glutamate</name>
        <dbReference type="ChEBI" id="CHEBI:58928"/>
    </ligand>
</feature>
<comment type="cofactor">
    <cofactor evidence="7">
        <name>Zn(2+)</name>
        <dbReference type="ChEBI" id="CHEBI:29105"/>
    </cofactor>
    <cofactor evidence="7">
        <name>Fe(3+)</name>
        <dbReference type="ChEBI" id="CHEBI:29034"/>
    </cofactor>
    <text evidence="7">Binds 1 zinc or iron ion per subunit.</text>
</comment>
<dbReference type="UniPathway" id="UPA00379">
    <property type="reaction ID" value="UER00551"/>
</dbReference>
<comment type="pathway">
    <text evidence="7">Amino-acid degradation; L-histidine degradation into L-glutamate; N-formimidoyl-L-glutamate from L-histidine: step 3/3.</text>
</comment>
<comment type="catalytic activity">
    <reaction evidence="7">
        <text>4-imidazolone-5-propanoate + H2O = N-formimidoyl-L-glutamate</text>
        <dbReference type="Rhea" id="RHEA:23660"/>
        <dbReference type="ChEBI" id="CHEBI:15377"/>
        <dbReference type="ChEBI" id="CHEBI:58928"/>
        <dbReference type="ChEBI" id="CHEBI:77893"/>
        <dbReference type="EC" id="3.5.2.7"/>
    </reaction>
</comment>
<dbReference type="GO" id="GO:0019556">
    <property type="term" value="P:L-histidine catabolic process to glutamate and formamide"/>
    <property type="evidence" value="ECO:0007669"/>
    <property type="project" value="UniProtKB-UniRule"/>
</dbReference>
<dbReference type="Pfam" id="PF01979">
    <property type="entry name" value="Amidohydro_1"/>
    <property type="match status" value="1"/>
</dbReference>
<feature type="binding site" evidence="7">
    <location>
        <position position="253"/>
    </location>
    <ligand>
        <name>4-imidazolone-5-propanoate</name>
        <dbReference type="ChEBI" id="CHEBI:77893"/>
    </ligand>
</feature>
<organism evidence="9 10">
    <name type="scientific">Pseudobacter ginsenosidimutans</name>
    <dbReference type="NCBI Taxonomy" id="661488"/>
    <lineage>
        <taxon>Bacteria</taxon>
        <taxon>Pseudomonadati</taxon>
        <taxon>Bacteroidota</taxon>
        <taxon>Chitinophagia</taxon>
        <taxon>Chitinophagales</taxon>
        <taxon>Chitinophagaceae</taxon>
        <taxon>Pseudobacter</taxon>
    </lineage>
</organism>
<dbReference type="EMBL" id="SGXA01000001">
    <property type="protein sequence ID" value="RZS75728.1"/>
    <property type="molecule type" value="Genomic_DNA"/>
</dbReference>
<feature type="binding site" evidence="7">
    <location>
        <position position="80"/>
    </location>
    <ligand>
        <name>Fe(3+)</name>
        <dbReference type="ChEBI" id="CHEBI:29034"/>
    </ligand>
</feature>
<dbReference type="EC" id="3.5.2.7" evidence="1 7"/>
<evidence type="ECO:0000259" key="8">
    <source>
        <dbReference type="Pfam" id="PF01979"/>
    </source>
</evidence>
<evidence type="ECO:0000256" key="7">
    <source>
        <dbReference type="HAMAP-Rule" id="MF_00372"/>
    </source>
</evidence>
<feature type="binding site" evidence="7">
    <location>
        <position position="82"/>
    </location>
    <ligand>
        <name>Zn(2+)</name>
        <dbReference type="ChEBI" id="CHEBI:29105"/>
    </ligand>
</feature>
<evidence type="ECO:0000256" key="5">
    <source>
        <dbReference type="ARBA" id="ARBA00022833"/>
    </source>
</evidence>
<dbReference type="CDD" id="cd01296">
    <property type="entry name" value="Imidazolone-5PH"/>
    <property type="match status" value="1"/>
</dbReference>
<dbReference type="HAMAP" id="MF_00372">
    <property type="entry name" value="HutI"/>
    <property type="match status" value="1"/>
</dbReference>
<dbReference type="SUPFAM" id="SSF51338">
    <property type="entry name" value="Composite domain of metallo-dependent hydrolases"/>
    <property type="match status" value="1"/>
</dbReference>
<feature type="binding site" evidence="7">
    <location>
        <position position="324"/>
    </location>
    <ligand>
        <name>Zn(2+)</name>
        <dbReference type="ChEBI" id="CHEBI:29105"/>
    </ligand>
</feature>
<dbReference type="GO" id="GO:0005506">
    <property type="term" value="F:iron ion binding"/>
    <property type="evidence" value="ECO:0007669"/>
    <property type="project" value="UniProtKB-UniRule"/>
</dbReference>
<dbReference type="Gene3D" id="3.20.20.140">
    <property type="entry name" value="Metal-dependent hydrolases"/>
    <property type="match status" value="1"/>
</dbReference>
<dbReference type="GO" id="GO:0050480">
    <property type="term" value="F:imidazolonepropionase activity"/>
    <property type="evidence" value="ECO:0007669"/>
    <property type="project" value="UniProtKB-UniRule"/>
</dbReference>
<evidence type="ECO:0000256" key="1">
    <source>
        <dbReference type="ARBA" id="ARBA00012864"/>
    </source>
</evidence>
<dbReference type="Proteomes" id="UP000293874">
    <property type="component" value="Unassembled WGS sequence"/>
</dbReference>
<accession>A0A4Q7N420</accession>
<evidence type="ECO:0000256" key="4">
    <source>
        <dbReference type="ARBA" id="ARBA00022808"/>
    </source>
</evidence>
<name>A0A4Q7N420_9BACT</name>
<feature type="binding site" evidence="7">
    <location>
        <position position="250"/>
    </location>
    <ligand>
        <name>Zn(2+)</name>
        <dbReference type="ChEBI" id="CHEBI:29105"/>
    </ligand>
</feature>
<evidence type="ECO:0000256" key="2">
    <source>
        <dbReference type="ARBA" id="ARBA00022723"/>
    </source>
</evidence>
<feature type="domain" description="Amidohydrolase-related" evidence="8">
    <location>
        <begin position="281"/>
        <end position="412"/>
    </location>
</feature>
<feature type="binding site" evidence="7">
    <location>
        <position position="185"/>
    </location>
    <ligand>
        <name>4-imidazolone-5-propanoate</name>
        <dbReference type="ChEBI" id="CHEBI:77893"/>
    </ligand>
</feature>
<keyword evidence="4 7" id="KW-0369">Histidine metabolism</keyword>
<feature type="binding site" evidence="7">
    <location>
        <position position="329"/>
    </location>
    <ligand>
        <name>4-imidazolone-5-propanoate</name>
        <dbReference type="ChEBI" id="CHEBI:77893"/>
    </ligand>
</feature>
<dbReference type="GO" id="GO:0008270">
    <property type="term" value="F:zinc ion binding"/>
    <property type="evidence" value="ECO:0007669"/>
    <property type="project" value="UniProtKB-UniRule"/>
</dbReference>
<dbReference type="OrthoDB" id="9776455at2"/>
<keyword evidence="5 7" id="KW-0862">Zinc</keyword>
<dbReference type="NCBIfam" id="TIGR01224">
    <property type="entry name" value="hutI"/>
    <property type="match status" value="1"/>
</dbReference>
<comment type="subcellular location">
    <subcellularLocation>
        <location evidence="7">Cytoplasm</location>
    </subcellularLocation>
</comment>
<evidence type="ECO:0000313" key="10">
    <source>
        <dbReference type="Proteomes" id="UP000293874"/>
    </source>
</evidence>
<keyword evidence="7" id="KW-0963">Cytoplasm</keyword>
<evidence type="ECO:0000256" key="3">
    <source>
        <dbReference type="ARBA" id="ARBA00022801"/>
    </source>
</evidence>
<proteinExistence type="inferred from homology"/>
<evidence type="ECO:0000256" key="6">
    <source>
        <dbReference type="ARBA" id="ARBA00023004"/>
    </source>
</evidence>
<keyword evidence="3 7" id="KW-0378">Hydrolase</keyword>
<feature type="binding site" evidence="7">
    <location>
        <position position="89"/>
    </location>
    <ligand>
        <name>4-imidazolone-5-propanoate</name>
        <dbReference type="ChEBI" id="CHEBI:77893"/>
    </ligand>
</feature>